<evidence type="ECO:0000256" key="1">
    <source>
        <dbReference type="SAM" id="MobiDB-lite"/>
    </source>
</evidence>
<protein>
    <submittedName>
        <fullName evidence="2">Uncharacterized protein</fullName>
    </submittedName>
</protein>
<dbReference type="EMBL" id="JAHRHJ020000006">
    <property type="protein sequence ID" value="KAH9312043.1"/>
    <property type="molecule type" value="Genomic_DNA"/>
</dbReference>
<evidence type="ECO:0000313" key="3">
    <source>
        <dbReference type="Proteomes" id="UP000824469"/>
    </source>
</evidence>
<keyword evidence="3" id="KW-1185">Reference proteome</keyword>
<feature type="region of interest" description="Disordered" evidence="1">
    <location>
        <begin position="1"/>
        <end position="36"/>
    </location>
</feature>
<reference evidence="2 3" key="1">
    <citation type="journal article" date="2021" name="Nat. Plants">
        <title>The Taxus genome provides insights into paclitaxel biosynthesis.</title>
        <authorList>
            <person name="Xiong X."/>
            <person name="Gou J."/>
            <person name="Liao Q."/>
            <person name="Li Y."/>
            <person name="Zhou Q."/>
            <person name="Bi G."/>
            <person name="Li C."/>
            <person name="Du R."/>
            <person name="Wang X."/>
            <person name="Sun T."/>
            <person name="Guo L."/>
            <person name="Liang H."/>
            <person name="Lu P."/>
            <person name="Wu Y."/>
            <person name="Zhang Z."/>
            <person name="Ro D.K."/>
            <person name="Shang Y."/>
            <person name="Huang S."/>
            <person name="Yan J."/>
        </authorList>
    </citation>
    <scope>NUCLEOTIDE SEQUENCE [LARGE SCALE GENOMIC DNA]</scope>
    <source>
        <strain evidence="2">Ta-2019</strain>
    </source>
</reference>
<sequence>SSPPQELTGIPPPPKKQEFPSPPPPRIISKPIKFQPTPPLAFPIPCVEEEITKIGHEGQQEEEPNKKEMTDNLRFWAAKFGMTKIPLMVKPREEAKVERMVVRTDFVAAEEEDLAVPTCPLEQQIKEFDLTNFMLEEEFNQGQDYLQTLEEG</sequence>
<gene>
    <name evidence="2" type="ORF">KI387_027078</name>
</gene>
<evidence type="ECO:0000313" key="2">
    <source>
        <dbReference type="EMBL" id="KAH9312043.1"/>
    </source>
</evidence>
<feature type="non-terminal residue" evidence="2">
    <location>
        <position position="1"/>
    </location>
</feature>
<dbReference type="AlphaFoldDB" id="A0AA38FZ90"/>
<comment type="caution">
    <text evidence="2">The sequence shown here is derived from an EMBL/GenBank/DDBJ whole genome shotgun (WGS) entry which is preliminary data.</text>
</comment>
<accession>A0AA38FZ90</accession>
<dbReference type="Proteomes" id="UP000824469">
    <property type="component" value="Unassembled WGS sequence"/>
</dbReference>
<name>A0AA38FZ90_TAXCH</name>
<proteinExistence type="predicted"/>
<feature type="compositionally biased region" description="Pro residues" evidence="1">
    <location>
        <begin position="10"/>
        <end position="26"/>
    </location>
</feature>
<organism evidence="2 3">
    <name type="scientific">Taxus chinensis</name>
    <name type="common">Chinese yew</name>
    <name type="synonym">Taxus wallichiana var. chinensis</name>
    <dbReference type="NCBI Taxonomy" id="29808"/>
    <lineage>
        <taxon>Eukaryota</taxon>
        <taxon>Viridiplantae</taxon>
        <taxon>Streptophyta</taxon>
        <taxon>Embryophyta</taxon>
        <taxon>Tracheophyta</taxon>
        <taxon>Spermatophyta</taxon>
        <taxon>Pinopsida</taxon>
        <taxon>Pinidae</taxon>
        <taxon>Conifers II</taxon>
        <taxon>Cupressales</taxon>
        <taxon>Taxaceae</taxon>
        <taxon>Taxus</taxon>
    </lineage>
</organism>